<feature type="region of interest" description="Disordered" evidence="1">
    <location>
        <begin position="206"/>
        <end position="287"/>
    </location>
</feature>
<name>A0A5E8BZJ7_9ASCO</name>
<dbReference type="RefSeq" id="XP_031855038.1">
    <property type="nucleotide sequence ID" value="XM_031999147.1"/>
</dbReference>
<dbReference type="AlphaFoldDB" id="A0A5E8BZJ7"/>
<reference evidence="2 3" key="1">
    <citation type="submission" date="2019-09" db="EMBL/GenBank/DDBJ databases">
        <authorList>
            <person name="Brejova B."/>
        </authorList>
    </citation>
    <scope>NUCLEOTIDE SEQUENCE [LARGE SCALE GENOMIC DNA]</scope>
</reference>
<proteinExistence type="predicted"/>
<feature type="region of interest" description="Disordered" evidence="1">
    <location>
        <begin position="1"/>
        <end position="66"/>
    </location>
</feature>
<gene>
    <name evidence="2" type="ORF">SAPINGB_P004432</name>
</gene>
<dbReference type="GeneID" id="43583247"/>
<evidence type="ECO:0000313" key="3">
    <source>
        <dbReference type="Proteomes" id="UP000398389"/>
    </source>
</evidence>
<feature type="compositionally biased region" description="Low complexity" evidence="1">
    <location>
        <begin position="18"/>
        <end position="54"/>
    </location>
</feature>
<sequence>MAVLSIKSLIGKGKKRANSPSTESSPHSSSQNEESNSSLFSSASSTSSLGTAELDSSTSDESCLEDFQDRSENLLVSGAVHNQHEDTRNTSRRNSIESGAQTLILDDASSTANTLLPFDDSASVTTRVAARGPAGGNHIVNSRERPGYNRTFMGLVGRRNELDESLLYNDDHSKTFPIYATRFKSNAQVFESDLAAKVTRTLIRKGTGSVGLGGSSSSAKTKGKGKGKRNATTKVGSAGANTSSEHIGESSGASQGTECYMDNNDDQSPRDTSDKIPMPPSIYCTPHTSYNPFPKARTLFMTMYTYGSRPQGGGQLLLGKLIAERNLELGLDPGYHAHHSGTGTYGAPGLNSNEKQPLCRVWQEVMKGTIDQVKYVIEFENSLDFAQPTVTMINYGSKRVTDTMYDGIRMRWYGTTGLASTFGSGFFELRFIERANATATGLSLSTAETSGSRQVVSGEIGGGQPASSSNSSSDNSVEDVQRLLQHRQELERQRPPVALYHNIYTKTLSSTRKVGEFTIWEPGYQLADIIVIMGLVLREQEQRKDVEYQHVVSSKFLSIL</sequence>
<evidence type="ECO:0000256" key="1">
    <source>
        <dbReference type="SAM" id="MobiDB-lite"/>
    </source>
</evidence>
<dbReference type="OrthoDB" id="4074460at2759"/>
<feature type="region of interest" description="Disordered" evidence="1">
    <location>
        <begin position="448"/>
        <end position="481"/>
    </location>
</feature>
<feature type="compositionally biased region" description="Basic residues" evidence="1">
    <location>
        <begin position="221"/>
        <end position="231"/>
    </location>
</feature>
<dbReference type="Proteomes" id="UP000398389">
    <property type="component" value="Unassembled WGS sequence"/>
</dbReference>
<organism evidence="2 3">
    <name type="scientific">Magnusiomyces paraingens</name>
    <dbReference type="NCBI Taxonomy" id="2606893"/>
    <lineage>
        <taxon>Eukaryota</taxon>
        <taxon>Fungi</taxon>
        <taxon>Dikarya</taxon>
        <taxon>Ascomycota</taxon>
        <taxon>Saccharomycotina</taxon>
        <taxon>Dipodascomycetes</taxon>
        <taxon>Dipodascales</taxon>
        <taxon>Dipodascaceae</taxon>
        <taxon>Magnusiomyces</taxon>
    </lineage>
</organism>
<protein>
    <submittedName>
        <fullName evidence="2">Uncharacterized protein</fullName>
    </submittedName>
</protein>
<evidence type="ECO:0000313" key="2">
    <source>
        <dbReference type="EMBL" id="VVT55110.1"/>
    </source>
</evidence>
<dbReference type="EMBL" id="CABVLU010000003">
    <property type="protein sequence ID" value="VVT55110.1"/>
    <property type="molecule type" value="Genomic_DNA"/>
</dbReference>
<keyword evidence="3" id="KW-1185">Reference proteome</keyword>
<feature type="compositionally biased region" description="Polar residues" evidence="1">
    <location>
        <begin position="232"/>
        <end position="257"/>
    </location>
</feature>
<accession>A0A5E8BZJ7</accession>